<keyword evidence="5" id="KW-1185">Reference proteome</keyword>
<dbReference type="Gene3D" id="1.10.8.10">
    <property type="entry name" value="DNA helicase RuvA subunit, C-terminal domain"/>
    <property type="match status" value="1"/>
</dbReference>
<dbReference type="PANTHER" id="PTHR12281:SF31">
    <property type="entry name" value="DCN1-LIKE PROTEIN 3"/>
    <property type="match status" value="1"/>
</dbReference>
<accession>A0A2T3AWR1</accession>
<dbReference type="InterPro" id="IPR014764">
    <property type="entry name" value="DCN-prot"/>
</dbReference>
<feature type="domain" description="DCUN1" evidence="3">
    <location>
        <begin position="55"/>
        <end position="255"/>
    </location>
</feature>
<dbReference type="GO" id="GO:0045116">
    <property type="term" value="P:protein neddylation"/>
    <property type="evidence" value="ECO:0007669"/>
    <property type="project" value="TreeGrafter"/>
</dbReference>
<dbReference type="InterPro" id="IPR009060">
    <property type="entry name" value="UBA-like_sf"/>
</dbReference>
<dbReference type="GO" id="GO:0032182">
    <property type="term" value="F:ubiquitin-like protein binding"/>
    <property type="evidence" value="ECO:0007669"/>
    <property type="project" value="TreeGrafter"/>
</dbReference>
<dbReference type="InterPro" id="IPR042460">
    <property type="entry name" value="DCN1-like_PONY"/>
</dbReference>
<dbReference type="Pfam" id="PF14555">
    <property type="entry name" value="UBA_4"/>
    <property type="match status" value="1"/>
</dbReference>
<keyword evidence="1" id="KW-0833">Ubl conjugation pathway</keyword>
<proteinExistence type="predicted"/>
<dbReference type="EMBL" id="KZ679014">
    <property type="protein sequence ID" value="PSS13114.1"/>
    <property type="molecule type" value="Genomic_DNA"/>
</dbReference>
<dbReference type="PANTHER" id="PTHR12281">
    <property type="entry name" value="RP42 RELATED"/>
    <property type="match status" value="1"/>
</dbReference>
<name>A0A2T3AWR1_AMORE</name>
<evidence type="ECO:0000256" key="1">
    <source>
        <dbReference type="ARBA" id="ARBA00022786"/>
    </source>
</evidence>
<dbReference type="InParanoid" id="A0A2T3AWR1"/>
<dbReference type="InterPro" id="IPR005176">
    <property type="entry name" value="PONY_dom"/>
</dbReference>
<protein>
    <recommendedName>
        <fullName evidence="2">Defective in cullin neddylation protein</fullName>
    </recommendedName>
</protein>
<dbReference type="CDD" id="cd14350">
    <property type="entry name" value="UBA_DCNL"/>
    <property type="match status" value="1"/>
</dbReference>
<evidence type="ECO:0000259" key="3">
    <source>
        <dbReference type="PROSITE" id="PS51229"/>
    </source>
</evidence>
<dbReference type="GO" id="GO:0031624">
    <property type="term" value="F:ubiquitin conjugating enzyme binding"/>
    <property type="evidence" value="ECO:0007669"/>
    <property type="project" value="TreeGrafter"/>
</dbReference>
<organism evidence="4 5">
    <name type="scientific">Amorphotheca resinae ATCC 22711</name>
    <dbReference type="NCBI Taxonomy" id="857342"/>
    <lineage>
        <taxon>Eukaryota</taxon>
        <taxon>Fungi</taxon>
        <taxon>Dikarya</taxon>
        <taxon>Ascomycota</taxon>
        <taxon>Pezizomycotina</taxon>
        <taxon>Leotiomycetes</taxon>
        <taxon>Helotiales</taxon>
        <taxon>Amorphothecaceae</taxon>
        <taxon>Amorphotheca</taxon>
    </lineage>
</organism>
<dbReference type="GO" id="GO:0000151">
    <property type="term" value="C:ubiquitin ligase complex"/>
    <property type="evidence" value="ECO:0007669"/>
    <property type="project" value="TreeGrafter"/>
</dbReference>
<evidence type="ECO:0000256" key="2">
    <source>
        <dbReference type="RuleBase" id="RU410713"/>
    </source>
</evidence>
<dbReference type="Gene3D" id="1.10.238.10">
    <property type="entry name" value="EF-hand"/>
    <property type="match status" value="1"/>
</dbReference>
<comment type="function">
    <text evidence="2">Neddylation of cullins play an essential role in the regulation of SCF-type complexes activity.</text>
</comment>
<evidence type="ECO:0000313" key="5">
    <source>
        <dbReference type="Proteomes" id="UP000241818"/>
    </source>
</evidence>
<evidence type="ECO:0000313" key="4">
    <source>
        <dbReference type="EMBL" id="PSS13114.1"/>
    </source>
</evidence>
<dbReference type="AlphaFoldDB" id="A0A2T3AWR1"/>
<dbReference type="SUPFAM" id="SSF46934">
    <property type="entry name" value="UBA-like"/>
    <property type="match status" value="1"/>
</dbReference>
<dbReference type="FunCoup" id="A0A2T3AWR1">
    <property type="interactions" value="399"/>
</dbReference>
<reference evidence="4 5" key="1">
    <citation type="journal article" date="2018" name="New Phytol.">
        <title>Comparative genomics and transcriptomics depict ericoid mycorrhizal fungi as versatile saprotrophs and plant mutualists.</title>
        <authorList>
            <person name="Martino E."/>
            <person name="Morin E."/>
            <person name="Grelet G.A."/>
            <person name="Kuo A."/>
            <person name="Kohler A."/>
            <person name="Daghino S."/>
            <person name="Barry K.W."/>
            <person name="Cichocki N."/>
            <person name="Clum A."/>
            <person name="Dockter R.B."/>
            <person name="Hainaut M."/>
            <person name="Kuo R.C."/>
            <person name="LaButti K."/>
            <person name="Lindahl B.D."/>
            <person name="Lindquist E.A."/>
            <person name="Lipzen A."/>
            <person name="Khouja H.R."/>
            <person name="Magnuson J."/>
            <person name="Murat C."/>
            <person name="Ohm R.A."/>
            <person name="Singer S.W."/>
            <person name="Spatafora J.W."/>
            <person name="Wang M."/>
            <person name="Veneault-Fourrey C."/>
            <person name="Henrissat B."/>
            <person name="Grigoriev I.V."/>
            <person name="Martin F.M."/>
            <person name="Perotto S."/>
        </authorList>
    </citation>
    <scope>NUCLEOTIDE SEQUENCE [LARGE SCALE GENOMIC DNA]</scope>
    <source>
        <strain evidence="4 5">ATCC 22711</strain>
    </source>
</reference>
<dbReference type="PROSITE" id="PS51229">
    <property type="entry name" value="DCUN1"/>
    <property type="match status" value="1"/>
</dbReference>
<dbReference type="GO" id="GO:0097602">
    <property type="term" value="F:cullin family protein binding"/>
    <property type="evidence" value="ECO:0007669"/>
    <property type="project" value="TreeGrafter"/>
</dbReference>
<dbReference type="Proteomes" id="UP000241818">
    <property type="component" value="Unassembled WGS sequence"/>
</dbReference>
<gene>
    <name evidence="4" type="ORF">M430DRAFT_125056</name>
</gene>
<dbReference type="Gene3D" id="1.10.238.200">
    <property type="entry name" value="Cullin, PONY binding domain"/>
    <property type="match status" value="1"/>
</dbReference>
<dbReference type="RefSeq" id="XP_024719105.1">
    <property type="nucleotide sequence ID" value="XM_024861941.1"/>
</dbReference>
<sequence>MPPITGAQKAVLTQFMSITGAPEKTATKILKASQWKLEQACDSYFTSNGLGPSSKERDALAKLFESYRDQTDEDDTIGVAGTMRYFEDLGIDLESVEFLVPMEIVQAPALGEITKDGFVEGWKTIGADTISKQKAYVADQVKKLSSDMALFKRVYRYTFICTREKGQKALLLENALIYWGLLFNPPGKPWVTASTNWTELWSEFLKSKWSKSVNKDMWNQTFEFFQKTLQDETMSFWSEDGAWPGVIDEFVAYVKEKRGGEPESMETD</sequence>
<dbReference type="OrthoDB" id="27198at2759"/>
<dbReference type="GeneID" id="36570022"/>
<dbReference type="STRING" id="857342.A0A2T3AWR1"/>
<dbReference type="Pfam" id="PF03556">
    <property type="entry name" value="Cullin_binding"/>
    <property type="match status" value="1"/>
</dbReference>